<dbReference type="GO" id="GO:0005737">
    <property type="term" value="C:cytoplasm"/>
    <property type="evidence" value="ECO:0007669"/>
    <property type="project" value="UniProtKB-SubCell"/>
</dbReference>
<dbReference type="PROSITE" id="PS50944">
    <property type="entry name" value="HTH_DTXR"/>
    <property type="match status" value="1"/>
</dbReference>
<dbReference type="Pfam" id="PF01325">
    <property type="entry name" value="Fe_dep_repress"/>
    <property type="match status" value="1"/>
</dbReference>
<comment type="caution">
    <text evidence="13">The sequence shown here is derived from an EMBL/GenBank/DDBJ whole genome shotgun (WGS) entry which is preliminary data.</text>
</comment>
<evidence type="ECO:0000259" key="12">
    <source>
        <dbReference type="PROSITE" id="PS50944"/>
    </source>
</evidence>
<evidence type="ECO:0000256" key="5">
    <source>
        <dbReference type="ARBA" id="ARBA00022491"/>
    </source>
</evidence>
<keyword evidence="7" id="KW-0238">DNA-binding</keyword>
<dbReference type="Gene3D" id="1.10.60.10">
    <property type="entry name" value="Iron dependent repressor, metal binding and dimerisation domain"/>
    <property type="match status" value="1"/>
</dbReference>
<organism evidence="13 14">
    <name type="scientific">Clostridium aminobutyricum</name>
    <dbReference type="NCBI Taxonomy" id="33953"/>
    <lineage>
        <taxon>Bacteria</taxon>
        <taxon>Bacillati</taxon>
        <taxon>Bacillota</taxon>
        <taxon>Clostridia</taxon>
        <taxon>Eubacteriales</taxon>
        <taxon>Clostridiaceae</taxon>
        <taxon>Clostridium</taxon>
    </lineage>
</organism>
<dbReference type="RefSeq" id="WP_206582474.1">
    <property type="nucleotide sequence ID" value="NZ_JAFJZZ010000003.1"/>
</dbReference>
<reference evidence="13" key="1">
    <citation type="submission" date="2021-02" db="EMBL/GenBank/DDBJ databases">
        <title>Abyssanaerobacter marinus gen.nov., sp., nov, anaerobic bacterium isolated from the Onnuri vent field of Indian Ocean and suggestion of Mogibacteriaceae fam. nov., and proposal of reclassification of ambiguous this family's genus member.</title>
        <authorList>
            <person name="Kim Y.J."/>
            <person name="Yang J.-A."/>
        </authorList>
    </citation>
    <scope>NUCLEOTIDE SEQUENCE</scope>
    <source>
        <strain evidence="13">DSM 2634</strain>
    </source>
</reference>
<dbReference type="InterPro" id="IPR001367">
    <property type="entry name" value="Fe_dep_repressor"/>
</dbReference>
<keyword evidence="10" id="KW-0464">Manganese</keyword>
<keyword evidence="14" id="KW-1185">Reference proteome</keyword>
<evidence type="ECO:0000256" key="8">
    <source>
        <dbReference type="ARBA" id="ARBA00023159"/>
    </source>
</evidence>
<evidence type="ECO:0000256" key="11">
    <source>
        <dbReference type="ARBA" id="ARBA00032593"/>
    </source>
</evidence>
<dbReference type="SUPFAM" id="SSF46785">
    <property type="entry name" value="Winged helix' DNA-binding domain"/>
    <property type="match status" value="1"/>
</dbReference>
<evidence type="ECO:0000256" key="10">
    <source>
        <dbReference type="ARBA" id="ARBA00023211"/>
    </source>
</evidence>
<dbReference type="InterPro" id="IPR022689">
    <property type="entry name" value="Iron_dep_repressor"/>
</dbReference>
<accession>A0A939D990</accession>
<name>A0A939D990_CLOAM</name>
<evidence type="ECO:0000256" key="1">
    <source>
        <dbReference type="ARBA" id="ARBA00004496"/>
    </source>
</evidence>
<comment type="subunit">
    <text evidence="3">Homodimer.</text>
</comment>
<evidence type="ECO:0000256" key="7">
    <source>
        <dbReference type="ARBA" id="ARBA00023125"/>
    </source>
</evidence>
<dbReference type="EMBL" id="JAFJZZ010000003">
    <property type="protein sequence ID" value="MBN7773435.1"/>
    <property type="molecule type" value="Genomic_DNA"/>
</dbReference>
<dbReference type="SMART" id="SM00529">
    <property type="entry name" value="HTH_DTXR"/>
    <property type="match status" value="1"/>
</dbReference>
<gene>
    <name evidence="13" type="ORF">JYB65_08675</name>
</gene>
<dbReference type="Pfam" id="PF02742">
    <property type="entry name" value="Fe_dep_repr_C"/>
    <property type="match status" value="1"/>
</dbReference>
<comment type="subcellular location">
    <subcellularLocation>
        <location evidence="1">Cytoplasm</location>
    </subcellularLocation>
</comment>
<dbReference type="GO" id="GO:0003700">
    <property type="term" value="F:DNA-binding transcription factor activity"/>
    <property type="evidence" value="ECO:0007669"/>
    <property type="project" value="InterPro"/>
</dbReference>
<sequence>MNQENFYTVRGYQLLNEKNTLLTSSMEDYLEMIYRVCLEEGFVRINELASKLNVRPSSTTKIVQKLERLRYVNYEKYGVIKLTKEGETLGAFLLKRHMILEDFLSNLGVEDTLKDTEMIEHDVSLSTLINIQLLNRFFSDNPDILKFYDAYKEQWNAEQPNALL</sequence>
<dbReference type="SUPFAM" id="SSF47979">
    <property type="entry name" value="Iron-dependent repressor protein, dimerization domain"/>
    <property type="match status" value="1"/>
</dbReference>
<dbReference type="InterPro" id="IPR022687">
    <property type="entry name" value="HTH_DTXR"/>
</dbReference>
<feature type="domain" description="HTH dtxR-type" evidence="12">
    <location>
        <begin position="22"/>
        <end position="83"/>
    </location>
</feature>
<dbReference type="InterPro" id="IPR036388">
    <property type="entry name" value="WH-like_DNA-bd_sf"/>
</dbReference>
<protein>
    <recommendedName>
        <fullName evidence="11">Manganese transport regulator</fullName>
    </recommendedName>
</protein>
<dbReference type="Proteomes" id="UP000664545">
    <property type="component" value="Unassembled WGS sequence"/>
</dbReference>
<dbReference type="PANTHER" id="PTHR33238">
    <property type="entry name" value="IRON (METAL) DEPENDENT REPRESSOR, DTXR FAMILY"/>
    <property type="match status" value="1"/>
</dbReference>
<dbReference type="Gene3D" id="1.10.10.10">
    <property type="entry name" value="Winged helix-like DNA-binding domain superfamily/Winged helix DNA-binding domain"/>
    <property type="match status" value="1"/>
</dbReference>
<keyword evidence="4" id="KW-0963">Cytoplasm</keyword>
<evidence type="ECO:0000256" key="2">
    <source>
        <dbReference type="ARBA" id="ARBA00007871"/>
    </source>
</evidence>
<dbReference type="GO" id="GO:0003677">
    <property type="term" value="F:DNA binding"/>
    <property type="evidence" value="ECO:0007669"/>
    <property type="project" value="UniProtKB-KW"/>
</dbReference>
<evidence type="ECO:0000256" key="4">
    <source>
        <dbReference type="ARBA" id="ARBA00022490"/>
    </source>
</evidence>
<evidence type="ECO:0000256" key="3">
    <source>
        <dbReference type="ARBA" id="ARBA00011738"/>
    </source>
</evidence>
<keyword evidence="9" id="KW-0804">Transcription</keyword>
<evidence type="ECO:0000313" key="13">
    <source>
        <dbReference type="EMBL" id="MBN7773435.1"/>
    </source>
</evidence>
<dbReference type="InterPro" id="IPR050536">
    <property type="entry name" value="DtxR_MntR_Metal-Reg"/>
</dbReference>
<keyword evidence="5" id="KW-0678">Repressor</keyword>
<evidence type="ECO:0000256" key="6">
    <source>
        <dbReference type="ARBA" id="ARBA00023015"/>
    </source>
</evidence>
<keyword evidence="6" id="KW-0805">Transcription regulation</keyword>
<dbReference type="InterPro" id="IPR036421">
    <property type="entry name" value="Fe_dep_repressor_sf"/>
</dbReference>
<dbReference type="AlphaFoldDB" id="A0A939D990"/>
<dbReference type="PANTHER" id="PTHR33238:SF11">
    <property type="entry name" value="TRANSCRIPTIONAL REGULATOR MNTR"/>
    <property type="match status" value="1"/>
</dbReference>
<evidence type="ECO:0000256" key="9">
    <source>
        <dbReference type="ARBA" id="ARBA00023163"/>
    </source>
</evidence>
<dbReference type="GO" id="GO:0046983">
    <property type="term" value="F:protein dimerization activity"/>
    <property type="evidence" value="ECO:0007669"/>
    <property type="project" value="InterPro"/>
</dbReference>
<evidence type="ECO:0000313" key="14">
    <source>
        <dbReference type="Proteomes" id="UP000664545"/>
    </source>
</evidence>
<dbReference type="InterPro" id="IPR036390">
    <property type="entry name" value="WH_DNA-bd_sf"/>
</dbReference>
<comment type="similarity">
    <text evidence="2">Belongs to the DtxR/MntR family.</text>
</comment>
<proteinExistence type="inferred from homology"/>
<keyword evidence="8" id="KW-0010">Activator</keyword>
<dbReference type="GO" id="GO:0046914">
    <property type="term" value="F:transition metal ion binding"/>
    <property type="evidence" value="ECO:0007669"/>
    <property type="project" value="InterPro"/>
</dbReference>